<sequence>MKSMKTETISKLYLYGLIFLSAFFITFVMLPISFVNIPVLKPGDISPVDIRSPISIKVENREATEKAKEKARRKVEPIFIYNKDAEKETEKTVKELKEISPEEKELIKRLLLSYYKKGILSEVPQGYKQIVVITPKGKKKRKVSEFLTKKRLKEQLQKDLSLSLKDKQKVEIITNQIFSDIKPNFIYSKERTEALKKEAELKVKPIYIELRKGEVIVKKGEKVTPSEVEKIEIIRKEKGKGKSLNKYLSIFLLSLTLFYVMTKLYSIISPSAAVTKNIIFSFSVVILDIFLIRIFTFFFKLLFENLNIPIHEGLLYIPVFTSTIFASMFITKKVATLHILPISIIPSFMLSKPEFFIVPVSIGIIFSCFDSRRYKNREAIYKSAFTAGVAITAIQLIILLYYFSFDFDAAFIIYPLLTLFGALITAITVNGLSPIFINIFKFTTDMVFWELINLNHPLLRKLVLKAPGTYSHSVMVATLAEAAAETIGANALLAKTGGLFHDIGKLKNPQAFIENQTNGINIHDKLSPEKSATILRAHVECGEELGKKYGLPVKIIDIIKQHHGTKLMKYFYHKAKEMYGEEKVDEKKFRYPGPKPQFKEAGIVMLADTVEAAVRSMKDKNINLDEFIHKLIMETVEDGQLNQSGLSLKDISLIEKVFKKVLSGVYHNRIEYPDDKSDKRNNKRN</sequence>
<feature type="domain" description="HD" evidence="2">
    <location>
        <begin position="469"/>
        <end position="613"/>
    </location>
</feature>
<protein>
    <submittedName>
        <fullName evidence="3">Metal dependent phosphohydrolase</fullName>
    </submittedName>
</protein>
<feature type="transmembrane region" description="Helical" evidence="1">
    <location>
        <begin position="247"/>
        <end position="266"/>
    </location>
</feature>
<feature type="transmembrane region" description="Helical" evidence="1">
    <location>
        <begin position="384"/>
        <end position="403"/>
    </location>
</feature>
<dbReference type="InterPro" id="IPR006675">
    <property type="entry name" value="HDIG_dom"/>
</dbReference>
<dbReference type="EMBL" id="CP002543">
    <property type="protein sequence ID" value="ADY73318.1"/>
    <property type="molecule type" value="Genomic_DNA"/>
</dbReference>
<dbReference type="Proteomes" id="UP000007102">
    <property type="component" value="Chromosome"/>
</dbReference>
<dbReference type="NCBIfam" id="TIGR00277">
    <property type="entry name" value="HDIG"/>
    <property type="match status" value="1"/>
</dbReference>
<organism evidence="3 4">
    <name type="scientific">Desulfurobacterium thermolithotrophum (strain DSM 11699 / BSA)</name>
    <dbReference type="NCBI Taxonomy" id="868864"/>
    <lineage>
        <taxon>Bacteria</taxon>
        <taxon>Pseudomonadati</taxon>
        <taxon>Aquificota</taxon>
        <taxon>Aquificia</taxon>
        <taxon>Desulfurobacteriales</taxon>
        <taxon>Desulfurobacteriaceae</taxon>
        <taxon>Desulfurobacterium</taxon>
    </lineage>
</organism>
<dbReference type="SMART" id="SM00471">
    <property type="entry name" value="HDc"/>
    <property type="match status" value="1"/>
</dbReference>
<evidence type="ECO:0000313" key="3">
    <source>
        <dbReference type="EMBL" id="ADY73318.1"/>
    </source>
</evidence>
<gene>
    <name evidence="3" type="ordered locus">Dester_0669</name>
</gene>
<keyword evidence="4" id="KW-1185">Reference proteome</keyword>
<dbReference type="PROSITE" id="PS51831">
    <property type="entry name" value="HD"/>
    <property type="match status" value="1"/>
</dbReference>
<reference evidence="4" key="2">
    <citation type="submission" date="2011-02" db="EMBL/GenBank/DDBJ databases">
        <title>The complete genome of Desulfurobacterium thermolithotrophum DSM 11699.</title>
        <authorList>
            <consortium name="US DOE Joint Genome Institute (JGI-PGF)"/>
            <person name="Lucas S."/>
            <person name="Copeland A."/>
            <person name="Lapidus A."/>
            <person name="Bruce D."/>
            <person name="Goodwin L."/>
            <person name="Pitluck S."/>
            <person name="Kyrpides N."/>
            <person name="Mavromatis K."/>
            <person name="Pagani I."/>
            <person name="Ivanova N."/>
            <person name="Mikhailova N."/>
            <person name="Daligault H."/>
            <person name="Detter J.C."/>
            <person name="Tapia R."/>
            <person name="Han C."/>
            <person name="Land M."/>
            <person name="Hauser L."/>
            <person name="Markowitz V."/>
            <person name="Cheng J.-F."/>
            <person name="Hugenholtz P."/>
            <person name="Woyke T."/>
            <person name="Wu D."/>
            <person name="Spring S."/>
            <person name="Brambilla E."/>
            <person name="Klenk H.-P."/>
            <person name="Eisen J.A."/>
        </authorList>
    </citation>
    <scope>NUCLEOTIDE SEQUENCE [LARGE SCALE GENOMIC DNA]</scope>
    <source>
        <strain evidence="4">DSM 11699 / BSA</strain>
    </source>
</reference>
<dbReference type="SUPFAM" id="SSF109604">
    <property type="entry name" value="HD-domain/PDEase-like"/>
    <property type="match status" value="1"/>
</dbReference>
<accession>F0S396</accession>
<dbReference type="STRING" id="868864.Dester_0669"/>
<dbReference type="GO" id="GO:0016787">
    <property type="term" value="F:hydrolase activity"/>
    <property type="evidence" value="ECO:0007669"/>
    <property type="project" value="UniProtKB-KW"/>
</dbReference>
<feature type="transmembrane region" description="Helical" evidence="1">
    <location>
        <begin position="314"/>
        <end position="335"/>
    </location>
</feature>
<keyword evidence="1" id="KW-0472">Membrane</keyword>
<evidence type="ECO:0000259" key="2">
    <source>
        <dbReference type="PROSITE" id="PS51831"/>
    </source>
</evidence>
<dbReference type="PANTHER" id="PTHR36442">
    <property type="entry name" value="CYCLIC-DI-AMP PHOSPHODIESTERASE PGPH"/>
    <property type="match status" value="1"/>
</dbReference>
<feature type="transmembrane region" description="Helical" evidence="1">
    <location>
        <begin position="409"/>
        <end position="432"/>
    </location>
</feature>
<dbReference type="PANTHER" id="PTHR36442:SF1">
    <property type="entry name" value="CYCLIC-DI-AMP PHOSPHODIESTERASE PGPH"/>
    <property type="match status" value="1"/>
</dbReference>
<keyword evidence="1" id="KW-0812">Transmembrane</keyword>
<dbReference type="Pfam" id="PF01966">
    <property type="entry name" value="HD"/>
    <property type="match status" value="1"/>
</dbReference>
<dbReference type="KEGG" id="dte:Dester_0669"/>
<dbReference type="InterPro" id="IPR052722">
    <property type="entry name" value="PgpH_phosphodiesterase"/>
</dbReference>
<dbReference type="Pfam" id="PF07697">
    <property type="entry name" value="7TMR-HDED"/>
    <property type="match status" value="1"/>
</dbReference>
<evidence type="ECO:0000313" key="4">
    <source>
        <dbReference type="Proteomes" id="UP000007102"/>
    </source>
</evidence>
<dbReference type="Pfam" id="PF07698">
    <property type="entry name" value="7TM-7TMR_HD"/>
    <property type="match status" value="1"/>
</dbReference>
<dbReference type="AlphaFoldDB" id="F0S396"/>
<feature type="transmembrane region" description="Helical" evidence="1">
    <location>
        <begin position="12"/>
        <end position="32"/>
    </location>
</feature>
<dbReference type="InterPro" id="IPR011621">
    <property type="entry name" value="Metal-dep_PHydrolase_7TM_intra"/>
</dbReference>
<dbReference type="InParanoid" id="F0S396"/>
<dbReference type="Gene3D" id="1.10.3210.10">
    <property type="entry name" value="Hypothetical protein af1432"/>
    <property type="match status" value="1"/>
</dbReference>
<reference evidence="3 4" key="1">
    <citation type="journal article" date="2011" name="Stand. Genomic Sci.">
        <title>Complete genome sequence of the thermophilic sulfur-reducer Desulfurobacterium thermolithotrophum type strain (BSA(T)) from a deep-sea hydrothermal vent.</title>
        <authorList>
            <person name="Goker M."/>
            <person name="Daligault H."/>
            <person name="Mwirichia R."/>
            <person name="Lapidus A."/>
            <person name="Lucas S."/>
            <person name="Deshpande S."/>
            <person name="Pagani I."/>
            <person name="Tapia R."/>
            <person name="Cheng J.F."/>
            <person name="Goodwin L."/>
            <person name="Pitluck S."/>
            <person name="Liolios K."/>
            <person name="Ivanova N."/>
            <person name="Mavromatis K."/>
            <person name="Mikhailova N."/>
            <person name="Pati A."/>
            <person name="Chen A."/>
            <person name="Palaniappan K."/>
            <person name="Han C."/>
            <person name="Land M."/>
            <person name="Hauser L."/>
            <person name="Pan C."/>
            <person name="Brambilla E.M."/>
            <person name="Rohde M."/>
            <person name="Spring S."/>
            <person name="Sikorski J."/>
            <person name="Wirth R."/>
            <person name="Detter J.C."/>
            <person name="Woyke T."/>
            <person name="Bristow J."/>
            <person name="Eisen J.A."/>
            <person name="Markowitz V."/>
            <person name="Hugenholtz P."/>
            <person name="Kyrpides N.C."/>
            <person name="Klenk H.P."/>
        </authorList>
    </citation>
    <scope>NUCLEOTIDE SEQUENCE [LARGE SCALE GENOMIC DNA]</scope>
    <source>
        <strain evidence="4">DSM 11699 / BSA</strain>
    </source>
</reference>
<feature type="transmembrane region" description="Helical" evidence="1">
    <location>
        <begin position="278"/>
        <end position="302"/>
    </location>
</feature>
<dbReference type="HOGENOM" id="CLU_015767_1_2_0"/>
<keyword evidence="3" id="KW-0378">Hydrolase</keyword>
<dbReference type="eggNOG" id="COG1480">
    <property type="taxonomic scope" value="Bacteria"/>
</dbReference>
<dbReference type="RefSeq" id="WP_013638275.1">
    <property type="nucleotide sequence ID" value="NC_015185.1"/>
</dbReference>
<keyword evidence="1" id="KW-1133">Transmembrane helix</keyword>
<name>F0S396_DESTD</name>
<proteinExistence type="predicted"/>
<dbReference type="InterPro" id="IPR006674">
    <property type="entry name" value="HD_domain"/>
</dbReference>
<evidence type="ECO:0000256" key="1">
    <source>
        <dbReference type="SAM" id="Phobius"/>
    </source>
</evidence>
<dbReference type="InterPro" id="IPR011624">
    <property type="entry name" value="Metal-dep_PHydrolase_7TM_extra"/>
</dbReference>
<dbReference type="CDD" id="cd00077">
    <property type="entry name" value="HDc"/>
    <property type="match status" value="1"/>
</dbReference>
<dbReference type="InterPro" id="IPR003607">
    <property type="entry name" value="HD/PDEase_dom"/>
</dbReference>
<dbReference type="OrthoDB" id="9806952at2"/>